<dbReference type="Pfam" id="PF20684">
    <property type="entry name" value="Fung_rhodopsin"/>
    <property type="match status" value="1"/>
</dbReference>
<evidence type="ECO:0000256" key="2">
    <source>
        <dbReference type="ARBA" id="ARBA00022692"/>
    </source>
</evidence>
<proteinExistence type="inferred from homology"/>
<dbReference type="PANTHER" id="PTHR33048:SF96">
    <property type="entry name" value="INTEGRAL MEMBRANE PROTEIN"/>
    <property type="match status" value="1"/>
</dbReference>
<feature type="transmembrane region" description="Helical" evidence="7">
    <location>
        <begin position="44"/>
        <end position="68"/>
    </location>
</feature>
<dbReference type="OrthoDB" id="3936451at2759"/>
<evidence type="ECO:0000313" key="10">
    <source>
        <dbReference type="Proteomes" id="UP000240760"/>
    </source>
</evidence>
<keyword evidence="3 7" id="KW-1133">Transmembrane helix</keyword>
<evidence type="ECO:0000313" key="9">
    <source>
        <dbReference type="EMBL" id="PTB75474.1"/>
    </source>
</evidence>
<feature type="transmembrane region" description="Helical" evidence="7">
    <location>
        <begin position="164"/>
        <end position="192"/>
    </location>
</feature>
<dbReference type="EMBL" id="KZ679133">
    <property type="protein sequence ID" value="PTB75474.1"/>
    <property type="molecule type" value="Genomic_DNA"/>
</dbReference>
<keyword evidence="2 7" id="KW-0812">Transmembrane</keyword>
<evidence type="ECO:0000259" key="8">
    <source>
        <dbReference type="Pfam" id="PF20684"/>
    </source>
</evidence>
<feature type="region of interest" description="Disordered" evidence="6">
    <location>
        <begin position="280"/>
        <end position="390"/>
    </location>
</feature>
<evidence type="ECO:0000256" key="7">
    <source>
        <dbReference type="SAM" id="Phobius"/>
    </source>
</evidence>
<protein>
    <recommendedName>
        <fullName evidence="8">Rhodopsin domain-containing protein</fullName>
    </recommendedName>
</protein>
<dbReference type="InterPro" id="IPR052337">
    <property type="entry name" value="SAT4-like"/>
</dbReference>
<dbReference type="AlphaFoldDB" id="A0A2T4C1U1"/>
<evidence type="ECO:0000256" key="4">
    <source>
        <dbReference type="ARBA" id="ARBA00023136"/>
    </source>
</evidence>
<evidence type="ECO:0000256" key="1">
    <source>
        <dbReference type="ARBA" id="ARBA00004141"/>
    </source>
</evidence>
<feature type="transmembrane region" description="Helical" evidence="7">
    <location>
        <begin position="204"/>
        <end position="226"/>
    </location>
</feature>
<comment type="similarity">
    <text evidence="5">Belongs to the SAT4 family.</text>
</comment>
<feature type="domain" description="Rhodopsin" evidence="8">
    <location>
        <begin position="28"/>
        <end position="268"/>
    </location>
</feature>
<dbReference type="GO" id="GO:0016020">
    <property type="term" value="C:membrane"/>
    <property type="evidence" value="ECO:0007669"/>
    <property type="project" value="UniProtKB-SubCell"/>
</dbReference>
<keyword evidence="10" id="KW-1185">Reference proteome</keyword>
<feature type="transmembrane region" description="Helical" evidence="7">
    <location>
        <begin position="12"/>
        <end position="32"/>
    </location>
</feature>
<organism evidence="9 10">
    <name type="scientific">Trichoderma longibrachiatum ATCC 18648</name>
    <dbReference type="NCBI Taxonomy" id="983965"/>
    <lineage>
        <taxon>Eukaryota</taxon>
        <taxon>Fungi</taxon>
        <taxon>Dikarya</taxon>
        <taxon>Ascomycota</taxon>
        <taxon>Pezizomycotina</taxon>
        <taxon>Sordariomycetes</taxon>
        <taxon>Hypocreomycetidae</taxon>
        <taxon>Hypocreales</taxon>
        <taxon>Hypocreaceae</taxon>
        <taxon>Trichoderma</taxon>
    </lineage>
</organism>
<reference evidence="9 10" key="1">
    <citation type="submission" date="2016-07" db="EMBL/GenBank/DDBJ databases">
        <title>Multiple horizontal gene transfer events from other fungi enriched the ability of initially mycotrophic Trichoderma (Ascomycota) to feed on dead plant biomass.</title>
        <authorList>
            <consortium name="DOE Joint Genome Institute"/>
            <person name="Aerts A."/>
            <person name="Atanasova L."/>
            <person name="Chenthamara K."/>
            <person name="Zhang J."/>
            <person name="Grujic M."/>
            <person name="Henrissat B."/>
            <person name="Kuo A."/>
            <person name="Salamov A."/>
            <person name="Lipzen A."/>
            <person name="Labutti K."/>
            <person name="Barry K."/>
            <person name="Miao Y."/>
            <person name="Rahimi M.J."/>
            <person name="Shen Q."/>
            <person name="Grigoriev I.V."/>
            <person name="Kubicek C.P."/>
            <person name="Druzhinina I.S."/>
        </authorList>
    </citation>
    <scope>NUCLEOTIDE SEQUENCE [LARGE SCALE GENOMIC DNA]</scope>
    <source>
        <strain evidence="9 10">ATCC 18648</strain>
    </source>
</reference>
<name>A0A2T4C1U1_TRILO</name>
<feature type="transmembrane region" description="Helical" evidence="7">
    <location>
        <begin position="119"/>
        <end position="144"/>
    </location>
</feature>
<dbReference type="InterPro" id="IPR049326">
    <property type="entry name" value="Rhodopsin_dom_fungi"/>
</dbReference>
<evidence type="ECO:0000256" key="6">
    <source>
        <dbReference type="SAM" id="MobiDB-lite"/>
    </source>
</evidence>
<feature type="transmembrane region" description="Helical" evidence="7">
    <location>
        <begin position="88"/>
        <end position="112"/>
    </location>
</feature>
<comment type="subcellular location">
    <subcellularLocation>
        <location evidence="1">Membrane</location>
        <topology evidence="1">Multi-pass membrane protein</topology>
    </subcellularLocation>
</comment>
<sequence>MAAVENRGPQLLAVILTLLVFAFTATLLRCYVRIKLVKAFGLDDYLMVAALISFILFCAVAIMGIHYGTGRHYWDIEQQQDIQEALKYWYFCYIWYCVTMIASKISIGYFLLRITVERIHTWIISAVMLLTVVTGIVFFFVTMLQCAPISYFWNKNQHGSCINIDVIIAITYLYSAFSVVCDFTFALLPVVLIMQLQMNSRTKIALIPVMLMACIASAAVVVRFAYVKDFKNVDFLWATVDIAIWSTTEQGLAITAGSLATIRPLFRKIVSKLGWSTVESQMPPPGGVPNGSLGNNGETTGRSKKKFRGPFSLATFTRHEDEDDDEETRRLEHGQLRLGDSYPGNFQTTITTGGKSGWGPKKSKGGSESEEELRMEGSKVKSFLITEETV</sequence>
<accession>A0A2T4C1U1</accession>
<evidence type="ECO:0000256" key="3">
    <source>
        <dbReference type="ARBA" id="ARBA00022989"/>
    </source>
</evidence>
<dbReference type="PANTHER" id="PTHR33048">
    <property type="entry name" value="PTH11-LIKE INTEGRAL MEMBRANE PROTEIN (AFU_ORTHOLOGUE AFUA_5G11245)"/>
    <property type="match status" value="1"/>
</dbReference>
<gene>
    <name evidence="9" type="ORF">M440DRAFT_1457641</name>
</gene>
<evidence type="ECO:0000256" key="5">
    <source>
        <dbReference type="ARBA" id="ARBA00038359"/>
    </source>
</evidence>
<keyword evidence="4 7" id="KW-0472">Membrane</keyword>
<dbReference type="Proteomes" id="UP000240760">
    <property type="component" value="Unassembled WGS sequence"/>
</dbReference>